<evidence type="ECO:0000256" key="3">
    <source>
        <dbReference type="ARBA" id="ARBA00022692"/>
    </source>
</evidence>
<evidence type="ECO:0000313" key="9">
    <source>
        <dbReference type="Proteomes" id="UP001203004"/>
    </source>
</evidence>
<evidence type="ECO:0000256" key="1">
    <source>
        <dbReference type="ARBA" id="ARBA00004162"/>
    </source>
</evidence>
<dbReference type="EMBL" id="JAMAST010000012">
    <property type="protein sequence ID" value="MCL1632264.1"/>
    <property type="molecule type" value="Genomic_DNA"/>
</dbReference>
<comment type="caution">
    <text evidence="8">The sequence shown here is derived from an EMBL/GenBank/DDBJ whole genome shotgun (WGS) entry which is preliminary data.</text>
</comment>
<sequence length="63" mass="7033">MQKRLYRSRDNRILGGVLGGIGDYFNVDPTVIRLGFVVLTIATAGFPCLLGYFIAYLIIPERV</sequence>
<keyword evidence="3 6" id="KW-0812">Transmembrane</keyword>
<accession>A0ABT0MBM3</accession>
<keyword evidence="2" id="KW-1003">Cell membrane</keyword>
<evidence type="ECO:0000259" key="7">
    <source>
        <dbReference type="Pfam" id="PF04024"/>
    </source>
</evidence>
<organism evidence="8 9">
    <name type="scientific">Sporolactobacillus mangiferae</name>
    <dbReference type="NCBI Taxonomy" id="2940498"/>
    <lineage>
        <taxon>Bacteria</taxon>
        <taxon>Bacillati</taxon>
        <taxon>Bacillota</taxon>
        <taxon>Bacilli</taxon>
        <taxon>Bacillales</taxon>
        <taxon>Sporolactobacillaceae</taxon>
        <taxon>Sporolactobacillus</taxon>
    </lineage>
</organism>
<keyword evidence="4 6" id="KW-1133">Transmembrane helix</keyword>
<reference evidence="8 9" key="1">
    <citation type="submission" date="2022-05" db="EMBL/GenBank/DDBJ databases">
        <title>Sporolactobacillus sp nov CPB3-1, isolated from tree bark (Mangifera indica L.).</title>
        <authorList>
            <person name="Phuengjayaem S."/>
            <person name="Tanasupawat S."/>
        </authorList>
    </citation>
    <scope>NUCLEOTIDE SEQUENCE [LARGE SCALE GENOMIC DNA]</scope>
    <source>
        <strain evidence="8 9">CPB3-1</strain>
    </source>
</reference>
<evidence type="ECO:0000256" key="2">
    <source>
        <dbReference type="ARBA" id="ARBA00022475"/>
    </source>
</evidence>
<keyword evidence="9" id="KW-1185">Reference proteome</keyword>
<evidence type="ECO:0000256" key="5">
    <source>
        <dbReference type="ARBA" id="ARBA00023136"/>
    </source>
</evidence>
<dbReference type="PANTHER" id="PTHR33885">
    <property type="entry name" value="PHAGE SHOCK PROTEIN C"/>
    <property type="match status" value="1"/>
</dbReference>
<evidence type="ECO:0000256" key="6">
    <source>
        <dbReference type="SAM" id="Phobius"/>
    </source>
</evidence>
<gene>
    <name evidence="8" type="ORF">M3N64_09975</name>
</gene>
<evidence type="ECO:0000313" key="8">
    <source>
        <dbReference type="EMBL" id="MCL1632264.1"/>
    </source>
</evidence>
<feature type="transmembrane region" description="Helical" evidence="6">
    <location>
        <begin position="34"/>
        <end position="59"/>
    </location>
</feature>
<proteinExistence type="predicted"/>
<feature type="domain" description="Phage shock protein PspC N-terminal" evidence="7">
    <location>
        <begin position="3"/>
        <end position="61"/>
    </location>
</feature>
<comment type="subcellular location">
    <subcellularLocation>
        <location evidence="1">Cell membrane</location>
        <topology evidence="1">Single-pass membrane protein</topology>
    </subcellularLocation>
</comment>
<dbReference type="PANTHER" id="PTHR33885:SF3">
    <property type="entry name" value="PHAGE SHOCK PROTEIN C"/>
    <property type="match status" value="1"/>
</dbReference>
<dbReference type="Proteomes" id="UP001203004">
    <property type="component" value="Unassembled WGS sequence"/>
</dbReference>
<dbReference type="InterPro" id="IPR007168">
    <property type="entry name" value="Phageshock_PspC_N"/>
</dbReference>
<dbReference type="Pfam" id="PF04024">
    <property type="entry name" value="PspC"/>
    <property type="match status" value="1"/>
</dbReference>
<dbReference type="InterPro" id="IPR052027">
    <property type="entry name" value="PspC"/>
</dbReference>
<dbReference type="RefSeq" id="WP_249101819.1">
    <property type="nucleotide sequence ID" value="NZ_JAMAST010000012.1"/>
</dbReference>
<protein>
    <submittedName>
        <fullName evidence="8">PspC domain-containing protein</fullName>
    </submittedName>
</protein>
<evidence type="ECO:0000256" key="4">
    <source>
        <dbReference type="ARBA" id="ARBA00022989"/>
    </source>
</evidence>
<name>A0ABT0MBM3_9BACL</name>
<keyword evidence="5 6" id="KW-0472">Membrane</keyword>